<reference evidence="2 4" key="2">
    <citation type="journal article" date="2018" name="Plant J.">
        <title>The Physcomitrella patens chromosome-scale assembly reveals moss genome structure and evolution.</title>
        <authorList>
            <person name="Lang D."/>
            <person name="Ullrich K.K."/>
            <person name="Murat F."/>
            <person name="Fuchs J."/>
            <person name="Jenkins J."/>
            <person name="Haas F.B."/>
            <person name="Piednoel M."/>
            <person name="Gundlach H."/>
            <person name="Van Bel M."/>
            <person name="Meyberg R."/>
            <person name="Vives C."/>
            <person name="Morata J."/>
            <person name="Symeonidi A."/>
            <person name="Hiss M."/>
            <person name="Muchero W."/>
            <person name="Kamisugi Y."/>
            <person name="Saleh O."/>
            <person name="Blanc G."/>
            <person name="Decker E.L."/>
            <person name="van Gessel N."/>
            <person name="Grimwood J."/>
            <person name="Hayes R.D."/>
            <person name="Graham S.W."/>
            <person name="Gunter L.E."/>
            <person name="McDaniel S.F."/>
            <person name="Hoernstein S.N.W."/>
            <person name="Larsson A."/>
            <person name="Li F.W."/>
            <person name="Perroud P.F."/>
            <person name="Phillips J."/>
            <person name="Ranjan P."/>
            <person name="Rokshar D.S."/>
            <person name="Rothfels C.J."/>
            <person name="Schneider L."/>
            <person name="Shu S."/>
            <person name="Stevenson D.W."/>
            <person name="Thummler F."/>
            <person name="Tillich M."/>
            <person name="Villarreal Aguilar J.C."/>
            <person name="Widiez T."/>
            <person name="Wong G.K."/>
            <person name="Wymore A."/>
            <person name="Zhang Y."/>
            <person name="Zimmer A.D."/>
            <person name="Quatrano R.S."/>
            <person name="Mayer K.F.X."/>
            <person name="Goodstein D."/>
            <person name="Casacuberta J.M."/>
            <person name="Vandepoele K."/>
            <person name="Reski R."/>
            <person name="Cuming A.C."/>
            <person name="Tuskan G.A."/>
            <person name="Maumus F."/>
            <person name="Salse J."/>
            <person name="Schmutz J."/>
            <person name="Rensing S.A."/>
        </authorList>
    </citation>
    <scope>NUCLEOTIDE SEQUENCE [LARGE SCALE GENOMIC DNA]</scope>
    <source>
        <strain evidence="3 4">cv. Gransden 2004</strain>
    </source>
</reference>
<dbReference type="Proteomes" id="UP000006727">
    <property type="component" value="Chromosome 17"/>
</dbReference>
<dbReference type="InParanoid" id="A0A2K1J433"/>
<sequence length="127" mass="14177">MRVLNTLDTKESEGYMHCPPSFLTRDKPHLGFISLAQFADFKEQGSKPGSYLSLHHALHEKSPGSAQSVSPWERESSTGVVALSTSVPLASRSQLRPPYPNEVIPETQDELTEPSRNHGHLRQCQRI</sequence>
<accession>A0A2K1J433</accession>
<feature type="compositionally biased region" description="Basic residues" evidence="1">
    <location>
        <begin position="117"/>
        <end position="127"/>
    </location>
</feature>
<dbReference type="AlphaFoldDB" id="A0A2K1J433"/>
<evidence type="ECO:0000313" key="3">
    <source>
        <dbReference type="EnsemblPlants" id="PAC:32906641.CDS.1"/>
    </source>
</evidence>
<evidence type="ECO:0000256" key="1">
    <source>
        <dbReference type="SAM" id="MobiDB-lite"/>
    </source>
</evidence>
<dbReference type="EnsemblPlants" id="Pp3c17_15814V3.1">
    <property type="protein sequence ID" value="PAC:32906641.CDS.1"/>
    <property type="gene ID" value="Pp3c17_15814"/>
</dbReference>
<name>A0A2K1J433_PHYPA</name>
<feature type="region of interest" description="Disordered" evidence="1">
    <location>
        <begin position="55"/>
        <end position="77"/>
    </location>
</feature>
<gene>
    <name evidence="2" type="ORF">PHYPA_022146</name>
</gene>
<reference evidence="3" key="3">
    <citation type="submission" date="2020-12" db="UniProtKB">
        <authorList>
            <consortium name="EnsemblPlants"/>
        </authorList>
    </citation>
    <scope>IDENTIFICATION</scope>
</reference>
<feature type="region of interest" description="Disordered" evidence="1">
    <location>
        <begin position="89"/>
        <end position="127"/>
    </location>
</feature>
<keyword evidence="4" id="KW-1185">Reference proteome</keyword>
<evidence type="ECO:0000313" key="4">
    <source>
        <dbReference type="Proteomes" id="UP000006727"/>
    </source>
</evidence>
<dbReference type="EMBL" id="ABEU02000017">
    <property type="protein sequence ID" value="PNR36295.1"/>
    <property type="molecule type" value="Genomic_DNA"/>
</dbReference>
<protein>
    <submittedName>
        <fullName evidence="2 3">Uncharacterized protein</fullName>
    </submittedName>
</protein>
<reference evidence="2 4" key="1">
    <citation type="journal article" date="2008" name="Science">
        <title>The Physcomitrella genome reveals evolutionary insights into the conquest of land by plants.</title>
        <authorList>
            <person name="Rensing S."/>
            <person name="Lang D."/>
            <person name="Zimmer A."/>
            <person name="Terry A."/>
            <person name="Salamov A."/>
            <person name="Shapiro H."/>
            <person name="Nishiyama T."/>
            <person name="Perroud P.-F."/>
            <person name="Lindquist E."/>
            <person name="Kamisugi Y."/>
            <person name="Tanahashi T."/>
            <person name="Sakakibara K."/>
            <person name="Fujita T."/>
            <person name="Oishi K."/>
            <person name="Shin-I T."/>
            <person name="Kuroki Y."/>
            <person name="Toyoda A."/>
            <person name="Suzuki Y."/>
            <person name="Hashimoto A."/>
            <person name="Yamaguchi K."/>
            <person name="Sugano A."/>
            <person name="Kohara Y."/>
            <person name="Fujiyama A."/>
            <person name="Anterola A."/>
            <person name="Aoki S."/>
            <person name="Ashton N."/>
            <person name="Barbazuk W.B."/>
            <person name="Barker E."/>
            <person name="Bennetzen J."/>
            <person name="Bezanilla M."/>
            <person name="Blankenship R."/>
            <person name="Cho S.H."/>
            <person name="Dutcher S."/>
            <person name="Estelle M."/>
            <person name="Fawcett J.A."/>
            <person name="Gundlach H."/>
            <person name="Hanada K."/>
            <person name="Heyl A."/>
            <person name="Hicks K.A."/>
            <person name="Hugh J."/>
            <person name="Lohr M."/>
            <person name="Mayer K."/>
            <person name="Melkozernov A."/>
            <person name="Murata T."/>
            <person name="Nelson D."/>
            <person name="Pils B."/>
            <person name="Prigge M."/>
            <person name="Reiss B."/>
            <person name="Renner T."/>
            <person name="Rombauts S."/>
            <person name="Rushton P."/>
            <person name="Sanderfoot A."/>
            <person name="Schween G."/>
            <person name="Shiu S.-H."/>
            <person name="Stueber K."/>
            <person name="Theodoulou F.L."/>
            <person name="Tu H."/>
            <person name="Van de Peer Y."/>
            <person name="Verrier P.J."/>
            <person name="Waters E."/>
            <person name="Wood A."/>
            <person name="Yang L."/>
            <person name="Cove D."/>
            <person name="Cuming A."/>
            <person name="Hasebe M."/>
            <person name="Lucas S."/>
            <person name="Mishler D.B."/>
            <person name="Reski R."/>
            <person name="Grigoriev I."/>
            <person name="Quatrano R.S."/>
            <person name="Boore J.L."/>
        </authorList>
    </citation>
    <scope>NUCLEOTIDE SEQUENCE [LARGE SCALE GENOMIC DNA]</scope>
    <source>
        <strain evidence="3 4">cv. Gransden 2004</strain>
    </source>
</reference>
<evidence type="ECO:0000313" key="2">
    <source>
        <dbReference type="EMBL" id="PNR36295.1"/>
    </source>
</evidence>
<dbReference type="Gramene" id="Pp3c17_15814V3.1">
    <property type="protein sequence ID" value="PAC:32906641.CDS.1"/>
    <property type="gene ID" value="Pp3c17_15814"/>
</dbReference>
<organism evidence="2">
    <name type="scientific">Physcomitrium patens</name>
    <name type="common">Spreading-leaved earth moss</name>
    <name type="synonym">Physcomitrella patens</name>
    <dbReference type="NCBI Taxonomy" id="3218"/>
    <lineage>
        <taxon>Eukaryota</taxon>
        <taxon>Viridiplantae</taxon>
        <taxon>Streptophyta</taxon>
        <taxon>Embryophyta</taxon>
        <taxon>Bryophyta</taxon>
        <taxon>Bryophytina</taxon>
        <taxon>Bryopsida</taxon>
        <taxon>Funariidae</taxon>
        <taxon>Funariales</taxon>
        <taxon>Funariaceae</taxon>
        <taxon>Physcomitrium</taxon>
    </lineage>
</organism>
<proteinExistence type="predicted"/>